<accession>A0A1R3JUH4</accession>
<dbReference type="GO" id="GO:0048046">
    <property type="term" value="C:apoplast"/>
    <property type="evidence" value="ECO:0007669"/>
    <property type="project" value="UniProtKB-SubCell"/>
</dbReference>
<organism evidence="14 15">
    <name type="scientific">Corchorus olitorius</name>
    <dbReference type="NCBI Taxonomy" id="93759"/>
    <lineage>
        <taxon>Eukaryota</taxon>
        <taxon>Viridiplantae</taxon>
        <taxon>Streptophyta</taxon>
        <taxon>Embryophyta</taxon>
        <taxon>Tracheophyta</taxon>
        <taxon>Spermatophyta</taxon>
        <taxon>Magnoliopsida</taxon>
        <taxon>eudicotyledons</taxon>
        <taxon>Gunneridae</taxon>
        <taxon>Pentapetalae</taxon>
        <taxon>rosids</taxon>
        <taxon>malvids</taxon>
        <taxon>Malvales</taxon>
        <taxon>Malvaceae</taxon>
        <taxon>Grewioideae</taxon>
        <taxon>Apeibeae</taxon>
        <taxon>Corchorus</taxon>
    </lineage>
</organism>
<name>A0A1R3JUH4_9ROSI</name>
<dbReference type="InterPro" id="IPR000757">
    <property type="entry name" value="Beta-glucanase-like"/>
</dbReference>
<keyword evidence="7" id="KW-0808">Transferase</keyword>
<reference evidence="15" key="1">
    <citation type="submission" date="2013-09" db="EMBL/GenBank/DDBJ databases">
        <title>Corchorus olitorius genome sequencing.</title>
        <authorList>
            <person name="Alam M."/>
            <person name="Haque M.S."/>
            <person name="Islam M.S."/>
            <person name="Emdad E.M."/>
            <person name="Islam M.M."/>
            <person name="Ahmed B."/>
            <person name="Halim A."/>
            <person name="Hossen Q.M.M."/>
            <person name="Hossain M.Z."/>
            <person name="Ahmed R."/>
            <person name="Khan M.M."/>
            <person name="Islam R."/>
            <person name="Rashid M.M."/>
            <person name="Khan S.A."/>
            <person name="Rahman M.S."/>
            <person name="Alam M."/>
            <person name="Yahiya A.S."/>
            <person name="Khan M.S."/>
            <person name="Azam M.S."/>
            <person name="Haque T."/>
            <person name="Lashkar M.Z.H."/>
            <person name="Akhand A.I."/>
            <person name="Morshed G."/>
            <person name="Roy S."/>
            <person name="Uddin K.S."/>
            <person name="Rabeya T."/>
            <person name="Hossain A.S."/>
            <person name="Chowdhury A."/>
            <person name="Snigdha A.R."/>
            <person name="Mortoza M.S."/>
            <person name="Matin S.A."/>
            <person name="Hoque S.M.E."/>
            <person name="Islam M.K."/>
            <person name="Roy D.K."/>
            <person name="Haider R."/>
            <person name="Moosa M.M."/>
            <person name="Elias S.M."/>
            <person name="Hasan A.M."/>
            <person name="Jahan S."/>
            <person name="Shafiuddin M."/>
            <person name="Mahmood N."/>
            <person name="Shommy N.S."/>
        </authorList>
    </citation>
    <scope>NUCLEOTIDE SEQUENCE [LARGE SCALE GENOMIC DNA]</scope>
    <source>
        <strain evidence="15">cv. O-4</strain>
    </source>
</reference>
<dbReference type="OrthoDB" id="2015456at2759"/>
<evidence type="ECO:0000313" key="14">
    <source>
        <dbReference type="EMBL" id="OMO98401.1"/>
    </source>
</evidence>
<evidence type="ECO:0000256" key="4">
    <source>
        <dbReference type="ARBA" id="ARBA00022512"/>
    </source>
</evidence>
<comment type="caution">
    <text evidence="14">The sequence shown here is derived from an EMBL/GenBank/DDBJ whole genome shotgun (WGS) entry which is preliminary data.</text>
</comment>
<dbReference type="EC" id="2.4.1.207" evidence="3"/>
<dbReference type="SUPFAM" id="SSF49899">
    <property type="entry name" value="Concanavalin A-like lectins/glucanases"/>
    <property type="match status" value="1"/>
</dbReference>
<keyword evidence="9" id="KW-0326">Glycosidase</keyword>
<dbReference type="PANTHER" id="PTHR31062">
    <property type="entry name" value="XYLOGLUCAN ENDOTRANSGLUCOSYLASE/HYDROLASE PROTEIN 8-RELATED"/>
    <property type="match status" value="1"/>
</dbReference>
<evidence type="ECO:0000256" key="2">
    <source>
        <dbReference type="ARBA" id="ARBA00004271"/>
    </source>
</evidence>
<dbReference type="AlphaFoldDB" id="A0A1R3JUH4"/>
<sequence length="143" mass="16333">MAKEGKSNSFRSGSIPRLFVDETPIRVFKNNSNIGIDYPSQPMEVQGTIWKGDWAAHGKPVDWDSAPFKANYQGFGIDGCQALSPNDEKCQSPDLAWNGEKFWDLDPNQRKAYEDVRSKYLKYDYCSDRARYPTVLPECQNNL</sequence>
<gene>
    <name evidence="14" type="ORF">COLO4_13941</name>
</gene>
<dbReference type="Gene3D" id="2.60.120.200">
    <property type="match status" value="1"/>
</dbReference>
<keyword evidence="10" id="KW-0961">Cell wall biogenesis/degradation</keyword>
<evidence type="ECO:0000259" key="13">
    <source>
        <dbReference type="Pfam" id="PF06955"/>
    </source>
</evidence>
<feature type="domain" description="Xyloglucan endo-transglycosylase C-terminal" evidence="13">
    <location>
        <begin position="94"/>
        <end position="139"/>
    </location>
</feature>
<dbReference type="Pfam" id="PF00722">
    <property type="entry name" value="Glyco_hydro_16"/>
    <property type="match status" value="1"/>
</dbReference>
<evidence type="ECO:0000256" key="1">
    <source>
        <dbReference type="ARBA" id="ARBA00004191"/>
    </source>
</evidence>
<dbReference type="STRING" id="93759.A0A1R3JUH4"/>
<evidence type="ECO:0000256" key="10">
    <source>
        <dbReference type="ARBA" id="ARBA00023316"/>
    </source>
</evidence>
<evidence type="ECO:0000313" key="15">
    <source>
        <dbReference type="Proteomes" id="UP000187203"/>
    </source>
</evidence>
<evidence type="ECO:0000256" key="7">
    <source>
        <dbReference type="ARBA" id="ARBA00022679"/>
    </source>
</evidence>
<dbReference type="InterPro" id="IPR044791">
    <property type="entry name" value="Beta-glucanase/XTH"/>
</dbReference>
<dbReference type="InterPro" id="IPR010713">
    <property type="entry name" value="XET_C"/>
</dbReference>
<keyword evidence="8 14" id="KW-0378">Hydrolase</keyword>
<protein>
    <recommendedName>
        <fullName evidence="3">xyloglucan:xyloglucosyl transferase</fullName>
        <ecNumber evidence="3">2.4.1.207</ecNumber>
    </recommendedName>
</protein>
<keyword evidence="6" id="KW-0964">Secreted</keyword>
<dbReference type="Pfam" id="PF06955">
    <property type="entry name" value="XET_C"/>
    <property type="match status" value="1"/>
</dbReference>
<evidence type="ECO:0000256" key="6">
    <source>
        <dbReference type="ARBA" id="ARBA00022525"/>
    </source>
</evidence>
<comment type="catalytic activity">
    <reaction evidence="11">
        <text>breaks a beta-(1-&gt;4) bond in the backbone of a xyloglucan and transfers the xyloglucanyl segment on to O-4 of the non-reducing terminal glucose residue of an acceptor, which can be a xyloglucan or an oligosaccharide of xyloglucan.</text>
        <dbReference type="EC" id="2.4.1.207"/>
    </reaction>
</comment>
<evidence type="ECO:0000259" key="12">
    <source>
        <dbReference type="Pfam" id="PF00722"/>
    </source>
</evidence>
<dbReference type="EMBL" id="AWUE01015340">
    <property type="protein sequence ID" value="OMO98401.1"/>
    <property type="molecule type" value="Genomic_DNA"/>
</dbReference>
<dbReference type="GO" id="GO:0044042">
    <property type="term" value="P:glucan metabolic process"/>
    <property type="evidence" value="ECO:0007669"/>
    <property type="project" value="InterPro"/>
</dbReference>
<dbReference type="Proteomes" id="UP000187203">
    <property type="component" value="Unassembled WGS sequence"/>
</dbReference>
<comment type="subcellular location">
    <subcellularLocation>
        <location evidence="1">Secreted</location>
        <location evidence="1">Cell wall</location>
    </subcellularLocation>
    <subcellularLocation>
        <location evidence="2">Secreted</location>
        <location evidence="2">Extracellular space</location>
        <location evidence="2">Apoplast</location>
    </subcellularLocation>
</comment>
<evidence type="ECO:0000256" key="11">
    <source>
        <dbReference type="ARBA" id="ARBA00034022"/>
    </source>
</evidence>
<keyword evidence="4" id="KW-0134">Cell wall</keyword>
<feature type="domain" description="GH16" evidence="12">
    <location>
        <begin position="18"/>
        <end position="63"/>
    </location>
</feature>
<keyword evidence="15" id="KW-1185">Reference proteome</keyword>
<keyword evidence="5" id="KW-0052">Apoplast</keyword>
<dbReference type="GO" id="GO:0004553">
    <property type="term" value="F:hydrolase activity, hydrolyzing O-glycosyl compounds"/>
    <property type="evidence" value="ECO:0007669"/>
    <property type="project" value="InterPro"/>
</dbReference>
<dbReference type="GO" id="GO:0071555">
    <property type="term" value="P:cell wall organization"/>
    <property type="evidence" value="ECO:0007669"/>
    <property type="project" value="UniProtKB-KW"/>
</dbReference>
<evidence type="ECO:0000256" key="5">
    <source>
        <dbReference type="ARBA" id="ARBA00022523"/>
    </source>
</evidence>
<dbReference type="InterPro" id="IPR013320">
    <property type="entry name" value="ConA-like_dom_sf"/>
</dbReference>
<proteinExistence type="predicted"/>
<dbReference type="GO" id="GO:0016762">
    <property type="term" value="F:xyloglucan:xyloglucosyl transferase activity"/>
    <property type="evidence" value="ECO:0007669"/>
    <property type="project" value="UniProtKB-EC"/>
</dbReference>
<evidence type="ECO:0000256" key="3">
    <source>
        <dbReference type="ARBA" id="ARBA00012152"/>
    </source>
</evidence>
<evidence type="ECO:0000256" key="8">
    <source>
        <dbReference type="ARBA" id="ARBA00022801"/>
    </source>
</evidence>
<evidence type="ECO:0000256" key="9">
    <source>
        <dbReference type="ARBA" id="ARBA00023295"/>
    </source>
</evidence>